<keyword evidence="2" id="KW-1185">Reference proteome</keyword>
<dbReference type="EMBL" id="CP001958">
    <property type="protein sequence ID" value="ADG98579.1"/>
    <property type="molecule type" value="Genomic_DNA"/>
</dbReference>
<evidence type="ECO:0000313" key="1">
    <source>
        <dbReference type="EMBL" id="ADG98579.1"/>
    </source>
</evidence>
<name>D6Z9E9_SEGRD</name>
<evidence type="ECO:0000313" key="2">
    <source>
        <dbReference type="Proteomes" id="UP000002247"/>
    </source>
</evidence>
<organism evidence="1 2">
    <name type="scientific">Segniliparus rotundus (strain ATCC BAA-972 / CDC 1076 / CIP 108378 / DSM 44985 / JCM 13578)</name>
    <dbReference type="NCBI Taxonomy" id="640132"/>
    <lineage>
        <taxon>Bacteria</taxon>
        <taxon>Bacillati</taxon>
        <taxon>Actinomycetota</taxon>
        <taxon>Actinomycetes</taxon>
        <taxon>Mycobacteriales</taxon>
        <taxon>Segniliparaceae</taxon>
        <taxon>Segniliparus</taxon>
    </lineage>
</organism>
<dbReference type="STRING" id="640132.Srot_2126"/>
<sequence length="89" mass="9580">MLHPGCGGGLFDGMKHEDAVIRPILLDLIRAQRSSVPRVAAAALMSETTLRKRLSAPETFQLWELTAVAKALGTTRGSILAKASPEARR</sequence>
<accession>D6Z9E9</accession>
<dbReference type="KEGG" id="srt:Srot_2126"/>
<protein>
    <submittedName>
        <fullName evidence="1">Uncharacterized protein</fullName>
    </submittedName>
</protein>
<dbReference type="Proteomes" id="UP000002247">
    <property type="component" value="Chromosome"/>
</dbReference>
<dbReference type="HOGENOM" id="CLU_2452899_0_0_11"/>
<proteinExistence type="predicted"/>
<reference evidence="1 2" key="1">
    <citation type="journal article" date="2010" name="Stand. Genomic Sci.">
        <title>Complete genome sequence of Segniliparus rotundus type strain (CDC 1076).</title>
        <authorList>
            <person name="Sikorski J."/>
            <person name="Lapidus A."/>
            <person name="Copeland A."/>
            <person name="Misra M."/>
            <person name="Glavina Del Rio T."/>
            <person name="Nolan M."/>
            <person name="Lucas S."/>
            <person name="Chen F."/>
            <person name="Tice H."/>
            <person name="Cheng J.F."/>
            <person name="Jando M."/>
            <person name="Schneider S."/>
            <person name="Bruce D."/>
            <person name="Goodwin L."/>
            <person name="Pitluck S."/>
            <person name="Liolios K."/>
            <person name="Mikhailova N."/>
            <person name="Pati A."/>
            <person name="Ivanova N."/>
            <person name="Mavromatis K."/>
            <person name="Chen A."/>
            <person name="Palaniappan K."/>
            <person name="Chertkov O."/>
            <person name="Land M."/>
            <person name="Hauser L."/>
            <person name="Chang Y.J."/>
            <person name="Jeffries C.D."/>
            <person name="Brettin T."/>
            <person name="Detter J.C."/>
            <person name="Han C."/>
            <person name="Rohde M."/>
            <person name="Goker M."/>
            <person name="Bristow J."/>
            <person name="Eisen J.A."/>
            <person name="Markowitz V."/>
            <person name="Hugenholtz P."/>
            <person name="Kyrpides N.C."/>
            <person name="Klenk H.P."/>
        </authorList>
    </citation>
    <scope>NUCLEOTIDE SEQUENCE [LARGE SCALE GENOMIC DNA]</scope>
    <source>
        <strain evidence="2">ATCC BAA-972 / CDC 1076 / CIP 108378 / DSM 44985 / JCM 13578</strain>
    </source>
</reference>
<dbReference type="AlphaFoldDB" id="D6Z9E9"/>
<gene>
    <name evidence="1" type="ordered locus">Srot_2126</name>
</gene>